<accession>A0A1V4HAX1</accession>
<dbReference type="PANTHER" id="PTHR43065:SF46">
    <property type="entry name" value="C4-DICARBOXYLATE TRANSPORT SENSOR PROTEIN DCTB"/>
    <property type="match status" value="1"/>
</dbReference>
<evidence type="ECO:0000256" key="7">
    <source>
        <dbReference type="ARBA" id="ARBA00022840"/>
    </source>
</evidence>
<dbReference type="SMART" id="SM00387">
    <property type="entry name" value="HATPase_c"/>
    <property type="match status" value="1"/>
</dbReference>
<dbReference type="InterPro" id="IPR036097">
    <property type="entry name" value="HisK_dim/P_sf"/>
</dbReference>
<evidence type="ECO:0000259" key="10">
    <source>
        <dbReference type="PROSITE" id="PS50109"/>
    </source>
</evidence>
<dbReference type="PRINTS" id="PR00344">
    <property type="entry name" value="BCTRLSENSOR"/>
</dbReference>
<feature type="transmembrane region" description="Helical" evidence="9">
    <location>
        <begin position="37"/>
        <end position="59"/>
    </location>
</feature>
<evidence type="ECO:0000256" key="5">
    <source>
        <dbReference type="ARBA" id="ARBA00022741"/>
    </source>
</evidence>
<dbReference type="SMART" id="SM00388">
    <property type="entry name" value="HisKA"/>
    <property type="match status" value="1"/>
</dbReference>
<feature type="transmembrane region" description="Helical" evidence="9">
    <location>
        <begin position="104"/>
        <end position="124"/>
    </location>
</feature>
<feature type="transmembrane region" description="Helical" evidence="9">
    <location>
        <begin position="7"/>
        <end position="25"/>
    </location>
</feature>
<dbReference type="InterPro" id="IPR003594">
    <property type="entry name" value="HATPase_dom"/>
</dbReference>
<dbReference type="STRING" id="1469647.BC351_08590"/>
<evidence type="ECO:0000256" key="4">
    <source>
        <dbReference type="ARBA" id="ARBA00022679"/>
    </source>
</evidence>
<dbReference type="RefSeq" id="WP_144028597.1">
    <property type="nucleotide sequence ID" value="NZ_MBTG01000045.1"/>
</dbReference>
<evidence type="ECO:0000313" key="11">
    <source>
        <dbReference type="EMBL" id="OPH48516.1"/>
    </source>
</evidence>
<evidence type="ECO:0000256" key="6">
    <source>
        <dbReference type="ARBA" id="ARBA00022777"/>
    </source>
</evidence>
<keyword evidence="7" id="KW-0067">ATP-binding</keyword>
<dbReference type="GO" id="GO:0005524">
    <property type="term" value="F:ATP binding"/>
    <property type="evidence" value="ECO:0007669"/>
    <property type="project" value="UniProtKB-KW"/>
</dbReference>
<dbReference type="CDD" id="cd00082">
    <property type="entry name" value="HisKA"/>
    <property type="match status" value="1"/>
</dbReference>
<dbReference type="SUPFAM" id="SSF55874">
    <property type="entry name" value="ATPase domain of HSP90 chaperone/DNA topoisomerase II/histidine kinase"/>
    <property type="match status" value="1"/>
</dbReference>
<feature type="transmembrane region" description="Helical" evidence="9">
    <location>
        <begin position="136"/>
        <end position="155"/>
    </location>
</feature>
<dbReference type="InterPro" id="IPR005467">
    <property type="entry name" value="His_kinase_dom"/>
</dbReference>
<evidence type="ECO:0000256" key="9">
    <source>
        <dbReference type="SAM" id="Phobius"/>
    </source>
</evidence>
<feature type="transmembrane region" description="Helical" evidence="9">
    <location>
        <begin position="167"/>
        <end position="190"/>
    </location>
</feature>
<dbReference type="PANTHER" id="PTHR43065">
    <property type="entry name" value="SENSOR HISTIDINE KINASE"/>
    <property type="match status" value="1"/>
</dbReference>
<organism evidence="11 12">
    <name type="scientific">Paenibacillus ferrarius</name>
    <dbReference type="NCBI Taxonomy" id="1469647"/>
    <lineage>
        <taxon>Bacteria</taxon>
        <taxon>Bacillati</taxon>
        <taxon>Bacillota</taxon>
        <taxon>Bacilli</taxon>
        <taxon>Bacillales</taxon>
        <taxon>Paenibacillaceae</taxon>
        <taxon>Paenibacillus</taxon>
    </lineage>
</organism>
<keyword evidence="3" id="KW-0597">Phosphoprotein</keyword>
<dbReference type="Gene3D" id="3.30.565.10">
    <property type="entry name" value="Histidine kinase-like ATPase, C-terminal domain"/>
    <property type="match status" value="1"/>
</dbReference>
<dbReference type="OrthoDB" id="9815750at2"/>
<sequence length="422" mass="47052">MNVIDDLLLNILVLTSPILLCHILWLDRPSPLKLAGLGRPFIGISCSIAAMFCMSHPFFTITGNTFDLRIIPVLVAFLYGGIRSGLTVSAFIVAYSYYINGYDFIWTVTSAALLVPFYLAFIALSNWKHLTPKVMFPSLLAFISALATFCITMLYRIGSFISVDSTFLLYGLLFCIVHMLIMWLITYIIVRIRENSVMRQEVHRSEKLNVLSELAASVAHEIRNPMTVARGFMQILSQSTVTEEKKQIYTSMVIEEIDRAQNIISDYLSFAKPQAEKLEELDVSGLSHKLNNLINPYAAMRGVEIIIHMEPSLVIKANNEKMIQCLVNLTKNGIEAMPSGGLLQISGFKRNAKIILQIKDTGMGMTPEEVNRLGTPFYSTKNKGTGLGLMVSYRIIKTFGGFIDVTSEPDEGTCFTISLPVA</sequence>
<dbReference type="PROSITE" id="PS50109">
    <property type="entry name" value="HIS_KIN"/>
    <property type="match status" value="1"/>
</dbReference>
<dbReference type="Proteomes" id="UP000190626">
    <property type="component" value="Unassembled WGS sequence"/>
</dbReference>
<evidence type="ECO:0000256" key="3">
    <source>
        <dbReference type="ARBA" id="ARBA00022553"/>
    </source>
</evidence>
<reference evidence="12" key="1">
    <citation type="submission" date="2016-07" db="EMBL/GenBank/DDBJ databases">
        <authorList>
            <person name="Florea S."/>
            <person name="Webb J.S."/>
            <person name="Jaromczyk J."/>
            <person name="Schardl C.L."/>
        </authorList>
    </citation>
    <scope>NUCLEOTIDE SEQUENCE [LARGE SCALE GENOMIC DNA]</scope>
    <source>
        <strain evidence="12">CY1</strain>
    </source>
</reference>
<name>A0A1V4HAX1_9BACL</name>
<feature type="domain" description="Histidine kinase" evidence="10">
    <location>
        <begin position="217"/>
        <end position="422"/>
    </location>
</feature>
<dbReference type="InterPro" id="IPR004358">
    <property type="entry name" value="Sig_transdc_His_kin-like_C"/>
</dbReference>
<dbReference type="Pfam" id="PF00512">
    <property type="entry name" value="HisKA"/>
    <property type="match status" value="1"/>
</dbReference>
<dbReference type="EC" id="2.7.13.3" evidence="2"/>
<dbReference type="Pfam" id="PF02518">
    <property type="entry name" value="HATPase_c"/>
    <property type="match status" value="1"/>
</dbReference>
<gene>
    <name evidence="11" type="ORF">BC351_08590</name>
</gene>
<dbReference type="Gene3D" id="1.10.287.130">
    <property type="match status" value="1"/>
</dbReference>
<keyword evidence="8" id="KW-0902">Two-component regulatory system</keyword>
<keyword evidence="4" id="KW-0808">Transferase</keyword>
<dbReference type="SUPFAM" id="SSF47384">
    <property type="entry name" value="Homodimeric domain of signal transducing histidine kinase"/>
    <property type="match status" value="1"/>
</dbReference>
<evidence type="ECO:0000256" key="2">
    <source>
        <dbReference type="ARBA" id="ARBA00012438"/>
    </source>
</evidence>
<proteinExistence type="predicted"/>
<keyword evidence="9" id="KW-0472">Membrane</keyword>
<keyword evidence="5" id="KW-0547">Nucleotide-binding</keyword>
<dbReference type="AlphaFoldDB" id="A0A1V4HAX1"/>
<keyword evidence="9" id="KW-1133">Transmembrane helix</keyword>
<dbReference type="EMBL" id="MBTG01000045">
    <property type="protein sequence ID" value="OPH48516.1"/>
    <property type="molecule type" value="Genomic_DNA"/>
</dbReference>
<dbReference type="InterPro" id="IPR003661">
    <property type="entry name" value="HisK_dim/P_dom"/>
</dbReference>
<dbReference type="GO" id="GO:0000155">
    <property type="term" value="F:phosphorelay sensor kinase activity"/>
    <property type="evidence" value="ECO:0007669"/>
    <property type="project" value="InterPro"/>
</dbReference>
<comment type="catalytic activity">
    <reaction evidence="1">
        <text>ATP + protein L-histidine = ADP + protein N-phospho-L-histidine.</text>
        <dbReference type="EC" id="2.7.13.3"/>
    </reaction>
</comment>
<dbReference type="InterPro" id="IPR036890">
    <property type="entry name" value="HATPase_C_sf"/>
</dbReference>
<comment type="caution">
    <text evidence="11">The sequence shown here is derived from an EMBL/GenBank/DDBJ whole genome shotgun (WGS) entry which is preliminary data.</text>
</comment>
<keyword evidence="9" id="KW-0812">Transmembrane</keyword>
<protein>
    <recommendedName>
        <fullName evidence="2">histidine kinase</fullName>
        <ecNumber evidence="2">2.7.13.3</ecNumber>
    </recommendedName>
</protein>
<evidence type="ECO:0000256" key="8">
    <source>
        <dbReference type="ARBA" id="ARBA00023012"/>
    </source>
</evidence>
<keyword evidence="12" id="KW-1185">Reference proteome</keyword>
<evidence type="ECO:0000313" key="12">
    <source>
        <dbReference type="Proteomes" id="UP000190626"/>
    </source>
</evidence>
<keyword evidence="6" id="KW-0418">Kinase</keyword>
<evidence type="ECO:0000256" key="1">
    <source>
        <dbReference type="ARBA" id="ARBA00000085"/>
    </source>
</evidence>
<feature type="transmembrane region" description="Helical" evidence="9">
    <location>
        <begin position="71"/>
        <end position="98"/>
    </location>
</feature>